<organism evidence="1 2">
    <name type="scientific">Streptomyces zagrosensis</name>
    <dbReference type="NCBI Taxonomy" id="1042984"/>
    <lineage>
        <taxon>Bacteria</taxon>
        <taxon>Bacillati</taxon>
        <taxon>Actinomycetota</taxon>
        <taxon>Actinomycetes</taxon>
        <taxon>Kitasatosporales</taxon>
        <taxon>Streptomycetaceae</taxon>
        <taxon>Streptomyces</taxon>
    </lineage>
</organism>
<name>A0A7W9Q4U0_9ACTN</name>
<evidence type="ECO:0000313" key="2">
    <source>
        <dbReference type="Proteomes" id="UP000588098"/>
    </source>
</evidence>
<gene>
    <name evidence="1" type="ORF">FHS42_000656</name>
</gene>
<dbReference type="EMBL" id="JACHJL010000001">
    <property type="protein sequence ID" value="MBB5933638.1"/>
    <property type="molecule type" value="Genomic_DNA"/>
</dbReference>
<evidence type="ECO:0000313" key="1">
    <source>
        <dbReference type="EMBL" id="MBB5933638.1"/>
    </source>
</evidence>
<dbReference type="Proteomes" id="UP000588098">
    <property type="component" value="Unassembled WGS sequence"/>
</dbReference>
<protein>
    <submittedName>
        <fullName evidence="1">Uncharacterized protein</fullName>
    </submittedName>
</protein>
<dbReference type="RefSeq" id="WP_184568906.1">
    <property type="nucleotide sequence ID" value="NZ_JACHJL010000001.1"/>
</dbReference>
<keyword evidence="2" id="KW-1185">Reference proteome</keyword>
<sequence>MTSRHIRVALLVWKPLNPDAPGDVTCGMPQVLLTRSDTTPWQVPSVVLRPGELVICATERAAYALGLDLTPQHRVLATSLRHPESMTLVVDGGWVSGTDARVAAGELGPCRCHPGSHRRRWAAWSELDDVMIRALRAAVIIQPLKETRR</sequence>
<dbReference type="AlphaFoldDB" id="A0A7W9Q4U0"/>
<accession>A0A7W9Q4U0</accession>
<proteinExistence type="predicted"/>
<reference evidence="1 2" key="1">
    <citation type="submission" date="2020-08" db="EMBL/GenBank/DDBJ databases">
        <title>Genomic Encyclopedia of Type Strains, Phase III (KMG-III): the genomes of soil and plant-associated and newly described type strains.</title>
        <authorList>
            <person name="Whitman W."/>
        </authorList>
    </citation>
    <scope>NUCLEOTIDE SEQUENCE [LARGE SCALE GENOMIC DNA]</scope>
    <source>
        <strain evidence="1 2">CECT 8305</strain>
    </source>
</reference>
<comment type="caution">
    <text evidence="1">The sequence shown here is derived from an EMBL/GenBank/DDBJ whole genome shotgun (WGS) entry which is preliminary data.</text>
</comment>